<dbReference type="EMBL" id="BGZK01003218">
    <property type="protein sequence ID" value="GBO98862.1"/>
    <property type="molecule type" value="Genomic_DNA"/>
</dbReference>
<feature type="region of interest" description="Disordered" evidence="1">
    <location>
        <begin position="68"/>
        <end position="100"/>
    </location>
</feature>
<gene>
    <name evidence="2" type="ORF">EVAR_99167_1</name>
</gene>
<dbReference type="AlphaFoldDB" id="A0A4C1S9D8"/>
<feature type="compositionally biased region" description="Polar residues" evidence="1">
    <location>
        <begin position="87"/>
        <end position="100"/>
    </location>
</feature>
<proteinExistence type="predicted"/>
<evidence type="ECO:0000313" key="3">
    <source>
        <dbReference type="Proteomes" id="UP000299102"/>
    </source>
</evidence>
<reference evidence="2 3" key="1">
    <citation type="journal article" date="2019" name="Commun. Biol.">
        <title>The bagworm genome reveals a unique fibroin gene that provides high tensile strength.</title>
        <authorList>
            <person name="Kono N."/>
            <person name="Nakamura H."/>
            <person name="Ohtoshi R."/>
            <person name="Tomita M."/>
            <person name="Numata K."/>
            <person name="Arakawa K."/>
        </authorList>
    </citation>
    <scope>NUCLEOTIDE SEQUENCE [LARGE SCALE GENOMIC DNA]</scope>
</reference>
<comment type="caution">
    <text evidence="2">The sequence shown here is derived from an EMBL/GenBank/DDBJ whole genome shotgun (WGS) entry which is preliminary data.</text>
</comment>
<feature type="compositionally biased region" description="Basic and acidic residues" evidence="1">
    <location>
        <begin position="68"/>
        <end position="85"/>
    </location>
</feature>
<evidence type="ECO:0000313" key="2">
    <source>
        <dbReference type="EMBL" id="GBO98862.1"/>
    </source>
</evidence>
<sequence length="100" mass="11300">MLSHSKARVRTDDTANSVLSDFSVDKENNEFGSPACRSALTTTDTIQLPQSGCWLSRTDANERKICVSPETRTRRAEGRRLEPRQLAETQRQALRLSYSQ</sequence>
<organism evidence="2 3">
    <name type="scientific">Eumeta variegata</name>
    <name type="common">Bagworm moth</name>
    <name type="synonym">Eumeta japonica</name>
    <dbReference type="NCBI Taxonomy" id="151549"/>
    <lineage>
        <taxon>Eukaryota</taxon>
        <taxon>Metazoa</taxon>
        <taxon>Ecdysozoa</taxon>
        <taxon>Arthropoda</taxon>
        <taxon>Hexapoda</taxon>
        <taxon>Insecta</taxon>
        <taxon>Pterygota</taxon>
        <taxon>Neoptera</taxon>
        <taxon>Endopterygota</taxon>
        <taxon>Lepidoptera</taxon>
        <taxon>Glossata</taxon>
        <taxon>Ditrysia</taxon>
        <taxon>Tineoidea</taxon>
        <taxon>Psychidae</taxon>
        <taxon>Oiketicinae</taxon>
        <taxon>Eumeta</taxon>
    </lineage>
</organism>
<evidence type="ECO:0000256" key="1">
    <source>
        <dbReference type="SAM" id="MobiDB-lite"/>
    </source>
</evidence>
<keyword evidence="3" id="KW-1185">Reference proteome</keyword>
<accession>A0A4C1S9D8</accession>
<dbReference type="Proteomes" id="UP000299102">
    <property type="component" value="Unassembled WGS sequence"/>
</dbReference>
<protein>
    <submittedName>
        <fullName evidence="2">Uncharacterized protein</fullName>
    </submittedName>
</protein>
<name>A0A4C1S9D8_EUMVA</name>